<comment type="caution">
    <text evidence="8">The sequence shown here is derived from an EMBL/GenBank/DDBJ whole genome shotgun (WGS) entry which is preliminary data.</text>
</comment>
<protein>
    <submittedName>
        <fullName evidence="8">Uncharacterized protein</fullName>
    </submittedName>
</protein>
<accession>A0AAN6JS48</accession>
<dbReference type="GO" id="GO:0038023">
    <property type="term" value="F:signaling receptor activity"/>
    <property type="evidence" value="ECO:0007669"/>
    <property type="project" value="TreeGrafter"/>
</dbReference>
<dbReference type="AlphaFoldDB" id="A0AAN6JS48"/>
<dbReference type="GO" id="GO:0006882">
    <property type="term" value="P:intracellular zinc ion homeostasis"/>
    <property type="evidence" value="ECO:0007669"/>
    <property type="project" value="TreeGrafter"/>
</dbReference>
<keyword evidence="4 7" id="KW-1133">Transmembrane helix</keyword>
<keyword evidence="6" id="KW-0862">Zinc</keyword>
<dbReference type="PANTHER" id="PTHR20855:SF52">
    <property type="entry name" value="ADIPONECTIN RECEPTOR PROTEIN"/>
    <property type="match status" value="1"/>
</dbReference>
<keyword evidence="5 7" id="KW-0472">Membrane</keyword>
<evidence type="ECO:0000313" key="9">
    <source>
        <dbReference type="Proteomes" id="UP001176521"/>
    </source>
</evidence>
<dbReference type="InterPro" id="IPR004254">
    <property type="entry name" value="AdipoR/HlyIII-related"/>
</dbReference>
<sequence length="158" mass="17230">MIVGLGGFTMYAVVNPLYATPQYRPVRTTLFIGLGLSAVFPVIHVCAMYGYETVSQIMGLSYVIASGAMYIVGACLYMARIPERFAPGRFDLLGASHQIFHVFILLAALLHYISLRRAYAFVHSAEHMASGIGHAGTDWGRIQVCQLLEAHRHAGVAA</sequence>
<feature type="transmembrane region" description="Helical" evidence="7">
    <location>
        <begin position="99"/>
        <end position="115"/>
    </location>
</feature>
<dbReference type="Pfam" id="PF03006">
    <property type="entry name" value="HlyIII"/>
    <property type="match status" value="1"/>
</dbReference>
<dbReference type="Proteomes" id="UP001176521">
    <property type="component" value="Unassembled WGS sequence"/>
</dbReference>
<feature type="transmembrane region" description="Helical" evidence="7">
    <location>
        <begin position="57"/>
        <end position="79"/>
    </location>
</feature>
<evidence type="ECO:0000256" key="1">
    <source>
        <dbReference type="ARBA" id="ARBA00004141"/>
    </source>
</evidence>
<evidence type="ECO:0000256" key="2">
    <source>
        <dbReference type="ARBA" id="ARBA00007018"/>
    </source>
</evidence>
<evidence type="ECO:0000256" key="6">
    <source>
        <dbReference type="PIRSR" id="PIRSR604254-1"/>
    </source>
</evidence>
<dbReference type="PANTHER" id="PTHR20855">
    <property type="entry name" value="ADIPOR/PROGESTIN RECEPTOR-RELATED"/>
    <property type="match status" value="1"/>
</dbReference>
<dbReference type="GO" id="GO:0046872">
    <property type="term" value="F:metal ion binding"/>
    <property type="evidence" value="ECO:0007669"/>
    <property type="project" value="UniProtKB-KW"/>
</dbReference>
<evidence type="ECO:0000256" key="3">
    <source>
        <dbReference type="ARBA" id="ARBA00022692"/>
    </source>
</evidence>
<evidence type="ECO:0000256" key="7">
    <source>
        <dbReference type="SAM" id="Phobius"/>
    </source>
</evidence>
<feature type="transmembrane region" description="Helical" evidence="7">
    <location>
        <begin position="29"/>
        <end position="50"/>
    </location>
</feature>
<comment type="similarity">
    <text evidence="2">Belongs to the ADIPOR family.</text>
</comment>
<name>A0AAN6JS48_9BASI</name>
<keyword evidence="3 7" id="KW-0812">Transmembrane</keyword>
<dbReference type="GO" id="GO:0016020">
    <property type="term" value="C:membrane"/>
    <property type="evidence" value="ECO:0007669"/>
    <property type="project" value="UniProtKB-SubCell"/>
</dbReference>
<keyword evidence="9" id="KW-1185">Reference proteome</keyword>
<feature type="binding site" evidence="6">
    <location>
        <position position="97"/>
    </location>
    <ligand>
        <name>Zn(2+)</name>
        <dbReference type="ChEBI" id="CHEBI:29105"/>
    </ligand>
</feature>
<feature type="binding site" evidence="6">
    <location>
        <position position="101"/>
    </location>
    <ligand>
        <name>Zn(2+)</name>
        <dbReference type="ChEBI" id="CHEBI:29105"/>
    </ligand>
</feature>
<dbReference type="EMBL" id="JAPDMQ010000107">
    <property type="protein sequence ID" value="KAK0534895.1"/>
    <property type="molecule type" value="Genomic_DNA"/>
</dbReference>
<reference evidence="8" key="1">
    <citation type="journal article" date="2023" name="PhytoFront">
        <title>Draft Genome Resources of Seven Strains of Tilletia horrida, Causal Agent of Kernel Smut of Rice.</title>
        <authorList>
            <person name="Khanal S."/>
            <person name="Antony Babu S."/>
            <person name="Zhou X.G."/>
        </authorList>
    </citation>
    <scope>NUCLEOTIDE SEQUENCE</scope>
    <source>
        <strain evidence="8">TX3</strain>
    </source>
</reference>
<gene>
    <name evidence="8" type="ORF">OC842_002499</name>
</gene>
<proteinExistence type="inferred from homology"/>
<organism evidence="8 9">
    <name type="scientific">Tilletia horrida</name>
    <dbReference type="NCBI Taxonomy" id="155126"/>
    <lineage>
        <taxon>Eukaryota</taxon>
        <taxon>Fungi</taxon>
        <taxon>Dikarya</taxon>
        <taxon>Basidiomycota</taxon>
        <taxon>Ustilaginomycotina</taxon>
        <taxon>Exobasidiomycetes</taxon>
        <taxon>Tilletiales</taxon>
        <taxon>Tilletiaceae</taxon>
        <taxon>Tilletia</taxon>
    </lineage>
</organism>
<comment type="subcellular location">
    <subcellularLocation>
        <location evidence="1">Membrane</location>
        <topology evidence="1">Multi-pass membrane protein</topology>
    </subcellularLocation>
</comment>
<evidence type="ECO:0000256" key="4">
    <source>
        <dbReference type="ARBA" id="ARBA00022989"/>
    </source>
</evidence>
<keyword evidence="6" id="KW-0479">Metal-binding</keyword>
<evidence type="ECO:0000256" key="5">
    <source>
        <dbReference type="ARBA" id="ARBA00023136"/>
    </source>
</evidence>
<evidence type="ECO:0000313" key="8">
    <source>
        <dbReference type="EMBL" id="KAK0534895.1"/>
    </source>
</evidence>